<dbReference type="PANTHER" id="PTHR37935:SF1">
    <property type="entry name" value="CHROMOSOME UNDETERMINED SCAFFOLD_14, WHOLE GENOME SHOTGUN SEQUENCE"/>
    <property type="match status" value="1"/>
</dbReference>
<dbReference type="eggNOG" id="ENOG502S7RQ">
    <property type="taxonomic scope" value="Eukaryota"/>
</dbReference>
<dbReference type="OMA" id="QKYYFYY"/>
<keyword evidence="4" id="KW-1185">Reference proteome</keyword>
<evidence type="ECO:0000256" key="2">
    <source>
        <dbReference type="SAM" id="Phobius"/>
    </source>
</evidence>
<evidence type="ECO:0000256" key="1">
    <source>
        <dbReference type="SAM" id="MobiDB-lite"/>
    </source>
</evidence>
<evidence type="ECO:0000313" key="3">
    <source>
        <dbReference type="EMBL" id="GAB65228.1"/>
    </source>
</evidence>
<name>K6UIQ7_PLACD</name>
<feature type="region of interest" description="Disordered" evidence="1">
    <location>
        <begin position="469"/>
        <end position="498"/>
    </location>
</feature>
<dbReference type="OrthoDB" id="382155at2759"/>
<keyword evidence="2" id="KW-0812">Transmembrane</keyword>
<dbReference type="Proteomes" id="UP000006319">
    <property type="component" value="Chromosome 5"/>
</dbReference>
<gene>
    <name evidence="3" type="ORF">PCYB_052460</name>
</gene>
<dbReference type="PANTHER" id="PTHR37935">
    <property type="entry name" value="CHROMOSOME UNDETERMINED SCAFFOLD_14, WHOLE GENOME SHOTGUN SEQUENCE"/>
    <property type="match status" value="1"/>
</dbReference>
<dbReference type="PhylomeDB" id="K6UIQ7"/>
<evidence type="ECO:0000313" key="4">
    <source>
        <dbReference type="Proteomes" id="UP000006319"/>
    </source>
</evidence>
<dbReference type="RefSeq" id="XP_004221175.1">
    <property type="nucleotide sequence ID" value="XM_004221127.1"/>
</dbReference>
<keyword evidence="2" id="KW-1133">Transmembrane helix</keyword>
<feature type="region of interest" description="Disordered" evidence="1">
    <location>
        <begin position="19"/>
        <end position="54"/>
    </location>
</feature>
<dbReference type="GeneID" id="14691617"/>
<feature type="non-terminal residue" evidence="3">
    <location>
        <position position="745"/>
    </location>
</feature>
<reference evidence="3 4" key="1">
    <citation type="journal article" date="2012" name="Nat. Genet.">
        <title>Plasmodium cynomolgi genome sequences provide insight into Plasmodium vivax and the monkey malaria clade.</title>
        <authorList>
            <person name="Tachibana S."/>
            <person name="Sullivan S.A."/>
            <person name="Kawai S."/>
            <person name="Nakamura S."/>
            <person name="Kim H.R."/>
            <person name="Goto N."/>
            <person name="Arisue N."/>
            <person name="Palacpac N.M.Q."/>
            <person name="Honma H."/>
            <person name="Yagi M."/>
            <person name="Tougan T."/>
            <person name="Katakai Y."/>
            <person name="Kaneko O."/>
            <person name="Mita T."/>
            <person name="Kita K."/>
            <person name="Yasutomi Y."/>
            <person name="Sutton P.L."/>
            <person name="Shakhbatyan R."/>
            <person name="Horii T."/>
            <person name="Yasunaga T."/>
            <person name="Barnwell J.W."/>
            <person name="Escalante A.A."/>
            <person name="Carlton J.M."/>
            <person name="Tanabe K."/>
        </authorList>
    </citation>
    <scope>NUCLEOTIDE SEQUENCE [LARGE SCALE GENOMIC DNA]</scope>
    <source>
        <strain evidence="3 4">B</strain>
    </source>
</reference>
<organism evidence="3 4">
    <name type="scientific">Plasmodium cynomolgi (strain B)</name>
    <dbReference type="NCBI Taxonomy" id="1120755"/>
    <lineage>
        <taxon>Eukaryota</taxon>
        <taxon>Sar</taxon>
        <taxon>Alveolata</taxon>
        <taxon>Apicomplexa</taxon>
        <taxon>Aconoidasida</taxon>
        <taxon>Haemosporida</taxon>
        <taxon>Plasmodiidae</taxon>
        <taxon>Plasmodium</taxon>
        <taxon>Plasmodium (Plasmodium)</taxon>
    </lineage>
</organism>
<protein>
    <submittedName>
        <fullName evidence="3">Uncharacterized protein</fullName>
    </submittedName>
</protein>
<keyword evidence="2" id="KW-0472">Membrane</keyword>
<feature type="transmembrane region" description="Helical" evidence="2">
    <location>
        <begin position="137"/>
        <end position="158"/>
    </location>
</feature>
<proteinExistence type="predicted"/>
<sequence>MKRNLFRVRCAARMYARARGGETNGGKAEEGGAPVGSSPPNEGNSCSAPPTRGRGIMYPPIESVIKNSIWIPHMRKYRSAKIKRNELPSLSGITQKGKRGYMRRSVGYYPIGGRSSQINEVLILLNKYQRDMSFMKYLFVANCVIMASLILGSVHLLWGDSMNKYVLTKIEKLLVEMKDSSKTQTIIKGMVNDLLHSVINDEKNKNATTKFFLDTLDNSKTEMGNVFTDVLQTEHVRNSLKNVFLDVSSYLCNNEHVQMKVYHLLSEAIHLPIAINTSKRWLNDLLKSDSVTNNVREIIRNEIFNNDQVINNSVVFVQNALLNAVHDNKTKEVSKLFFASILSNPEIQQQISVNLWKILKMAISPKWMTYEGDDLDFKVANQSQNHVGAISCDVCHVGDVLQDSGVRHVSSVRLGSDDLVEAPSLEALPNREELLPLGRNKGSAPSGAAAPVEGRQMGELAREAKRVMSETGEATSEMEEATSEMEKATSETGEATSETKQVMNEMRHVIYLFERAHMCDGNADATSCERTYDGKPFQVGMAGILRHVDMEHLEELRSLLFPPHRSDNNSTPLSAISVCKFKSVKEEGADPMSSLRRAHGLSGFYFANRLSSLYFANRFGRSGSNGWGAIPPGTVLAGEPPLGTTSPSCATPSSAVPNHARADYSQAKHARTDYSQAKHARTDYSQTNYSPTDYAPTNHAVTRARGVAVRIKFFLLDAYRFYAQKYYFYYYYVERVKGVLQKALG</sequence>
<dbReference type="KEGG" id="pcy:PCYB_052460"/>
<dbReference type="EMBL" id="DF157097">
    <property type="protein sequence ID" value="GAB65228.1"/>
    <property type="molecule type" value="Genomic_DNA"/>
</dbReference>
<accession>K6UIQ7</accession>
<dbReference type="AlphaFoldDB" id="K6UIQ7"/>
<feature type="compositionally biased region" description="Polar residues" evidence="1">
    <location>
        <begin position="38"/>
        <end position="48"/>
    </location>
</feature>
<dbReference type="VEuPathDB" id="PlasmoDB:PCYB_052460"/>